<name>A0AAE0XAT8_9PEZI</name>
<feature type="region of interest" description="Disordered" evidence="1">
    <location>
        <begin position="1"/>
        <end position="21"/>
    </location>
</feature>
<accession>A0AAE0XAT8</accession>
<dbReference type="Proteomes" id="UP001270362">
    <property type="component" value="Unassembled WGS sequence"/>
</dbReference>
<protein>
    <submittedName>
        <fullName evidence="2">Uncharacterized protein</fullName>
    </submittedName>
</protein>
<comment type="caution">
    <text evidence="2">The sequence shown here is derived from an EMBL/GenBank/DDBJ whole genome shotgun (WGS) entry which is preliminary data.</text>
</comment>
<organism evidence="2 3">
    <name type="scientific">Podospora appendiculata</name>
    <dbReference type="NCBI Taxonomy" id="314037"/>
    <lineage>
        <taxon>Eukaryota</taxon>
        <taxon>Fungi</taxon>
        <taxon>Dikarya</taxon>
        <taxon>Ascomycota</taxon>
        <taxon>Pezizomycotina</taxon>
        <taxon>Sordariomycetes</taxon>
        <taxon>Sordariomycetidae</taxon>
        <taxon>Sordariales</taxon>
        <taxon>Podosporaceae</taxon>
        <taxon>Podospora</taxon>
    </lineage>
</organism>
<sequence>MQCMQQIHHQKPSPPSNNDMNWKPTTALSTVYTTYKLGYLGIHAYSGRSTVAASASLMINHRRPSSLLPFRVSHLANVEANSARGLLCNLPGGIGSPCKREMVIRHCISGSMGMIEWQKSPFPLEIMHIHGSNPRQAAPRGSLHGSPDAPPPVHTASHRACARPLREVQTSKHQANLASLGCYDRPDCALSSQWISFGVQSEPSPPRMALHYRHLVCVPLGSRIPTQCSRGMIQFVQSCLFDSNRTCNLLKLGNRTTDEPDQSVALPGLDQLFFHT</sequence>
<keyword evidence="3" id="KW-1185">Reference proteome</keyword>
<dbReference type="AlphaFoldDB" id="A0AAE0XAT8"/>
<reference evidence="2" key="1">
    <citation type="journal article" date="2023" name="Mol. Phylogenet. Evol.">
        <title>Genome-scale phylogeny and comparative genomics of the fungal order Sordariales.</title>
        <authorList>
            <person name="Hensen N."/>
            <person name="Bonometti L."/>
            <person name="Westerberg I."/>
            <person name="Brannstrom I.O."/>
            <person name="Guillou S."/>
            <person name="Cros-Aarteil S."/>
            <person name="Calhoun S."/>
            <person name="Haridas S."/>
            <person name="Kuo A."/>
            <person name="Mondo S."/>
            <person name="Pangilinan J."/>
            <person name="Riley R."/>
            <person name="LaButti K."/>
            <person name="Andreopoulos B."/>
            <person name="Lipzen A."/>
            <person name="Chen C."/>
            <person name="Yan M."/>
            <person name="Daum C."/>
            <person name="Ng V."/>
            <person name="Clum A."/>
            <person name="Steindorff A."/>
            <person name="Ohm R.A."/>
            <person name="Martin F."/>
            <person name="Silar P."/>
            <person name="Natvig D.O."/>
            <person name="Lalanne C."/>
            <person name="Gautier V."/>
            <person name="Ament-Velasquez S.L."/>
            <person name="Kruys A."/>
            <person name="Hutchinson M.I."/>
            <person name="Powell A.J."/>
            <person name="Barry K."/>
            <person name="Miller A.N."/>
            <person name="Grigoriev I.V."/>
            <person name="Debuchy R."/>
            <person name="Gladieux P."/>
            <person name="Hiltunen Thoren M."/>
            <person name="Johannesson H."/>
        </authorList>
    </citation>
    <scope>NUCLEOTIDE SEQUENCE</scope>
    <source>
        <strain evidence="2">CBS 314.62</strain>
    </source>
</reference>
<reference evidence="2" key="2">
    <citation type="submission" date="2023-06" db="EMBL/GenBank/DDBJ databases">
        <authorList>
            <consortium name="Lawrence Berkeley National Laboratory"/>
            <person name="Haridas S."/>
            <person name="Hensen N."/>
            <person name="Bonometti L."/>
            <person name="Westerberg I."/>
            <person name="Brannstrom I.O."/>
            <person name="Guillou S."/>
            <person name="Cros-Aarteil S."/>
            <person name="Calhoun S."/>
            <person name="Kuo A."/>
            <person name="Mondo S."/>
            <person name="Pangilinan J."/>
            <person name="Riley R."/>
            <person name="Labutti K."/>
            <person name="Andreopoulos B."/>
            <person name="Lipzen A."/>
            <person name="Chen C."/>
            <person name="Yanf M."/>
            <person name="Daum C."/>
            <person name="Ng V."/>
            <person name="Clum A."/>
            <person name="Steindorff A."/>
            <person name="Ohm R."/>
            <person name="Martin F."/>
            <person name="Silar P."/>
            <person name="Natvig D."/>
            <person name="Lalanne C."/>
            <person name="Gautier V."/>
            <person name="Ament-Velasquez S.L."/>
            <person name="Kruys A."/>
            <person name="Hutchinson M.I."/>
            <person name="Powell A.J."/>
            <person name="Barry K."/>
            <person name="Miller A.N."/>
            <person name="Grigoriev I.V."/>
            <person name="Debuchy R."/>
            <person name="Gladieux P."/>
            <person name="Thoren M.H."/>
            <person name="Johannesson H."/>
        </authorList>
    </citation>
    <scope>NUCLEOTIDE SEQUENCE</scope>
    <source>
        <strain evidence="2">CBS 314.62</strain>
    </source>
</reference>
<evidence type="ECO:0000313" key="2">
    <source>
        <dbReference type="EMBL" id="KAK3689018.1"/>
    </source>
</evidence>
<dbReference type="EMBL" id="JAULSO010000002">
    <property type="protein sequence ID" value="KAK3689018.1"/>
    <property type="molecule type" value="Genomic_DNA"/>
</dbReference>
<feature type="region of interest" description="Disordered" evidence="1">
    <location>
        <begin position="133"/>
        <end position="159"/>
    </location>
</feature>
<gene>
    <name evidence="2" type="ORF">B0T22DRAFT_460761</name>
</gene>
<proteinExistence type="predicted"/>
<evidence type="ECO:0000256" key="1">
    <source>
        <dbReference type="SAM" id="MobiDB-lite"/>
    </source>
</evidence>
<evidence type="ECO:0000313" key="3">
    <source>
        <dbReference type="Proteomes" id="UP001270362"/>
    </source>
</evidence>